<dbReference type="GO" id="GO:0046872">
    <property type="term" value="F:metal ion binding"/>
    <property type="evidence" value="ECO:0007669"/>
    <property type="project" value="UniProtKB-KW"/>
</dbReference>
<evidence type="ECO:0000313" key="7">
    <source>
        <dbReference type="EMBL" id="OXC79276.1"/>
    </source>
</evidence>
<dbReference type="Pfam" id="PF19112">
    <property type="entry name" value="VanA_C"/>
    <property type="match status" value="1"/>
</dbReference>
<dbReference type="GO" id="GO:0051537">
    <property type="term" value="F:2 iron, 2 sulfur cluster binding"/>
    <property type="evidence" value="ECO:0007669"/>
    <property type="project" value="UniProtKB-KW"/>
</dbReference>
<evidence type="ECO:0000256" key="1">
    <source>
        <dbReference type="ARBA" id="ARBA00022714"/>
    </source>
</evidence>
<keyword evidence="3" id="KW-0560">Oxidoreductase</keyword>
<dbReference type="PROSITE" id="PS51296">
    <property type="entry name" value="RIESKE"/>
    <property type="match status" value="1"/>
</dbReference>
<sequence>MFLKNAWYVAAWDKEVTQGLLPVTILDEPVVLYRKADGTPVALEDACPHRMLPLSMGRLIGDELECGYHGLTFDCSGLCVRAPGSQRIPLAAKVRSYPLAERYGLVWIWMGDAHAADADEILQIDEWGDPAWGINRGDAMTVDCNYLYVTDNLLDPSHVAWVHRSSFGNAACESEPIKTDVSEKGVTVTRWMRDVEVAPFYAKFVKFAGNCDRKQHYEVRFPSHAIIKAIFTPAGTGGDDRPPHCDVFLMNSYNFMTPVNDAQTRYYWFQTRNFDPNDEDVSRQFDEDVRHAFEEDRVVLTAVHKGMARRRKPNIDLAIDSGPLRFRRALGQMIEREPAAAPVSMPTHVVSRRETER</sequence>
<keyword evidence="4" id="KW-0408">Iron</keyword>
<dbReference type="SUPFAM" id="SSF55961">
    <property type="entry name" value="Bet v1-like"/>
    <property type="match status" value="1"/>
</dbReference>
<evidence type="ECO:0000259" key="6">
    <source>
        <dbReference type="PROSITE" id="PS51296"/>
    </source>
</evidence>
<reference evidence="8" key="1">
    <citation type="submission" date="2017-01" db="EMBL/GenBank/DDBJ databases">
        <title>Genome Analysis of Deinococcus marmoris KOPRI26562.</title>
        <authorList>
            <person name="Kim J.H."/>
            <person name="Oh H.-M."/>
        </authorList>
    </citation>
    <scope>NUCLEOTIDE SEQUENCE [LARGE SCALE GENOMIC DNA]</scope>
    <source>
        <strain evidence="8">PAMC 26633</strain>
    </source>
</reference>
<dbReference type="GO" id="GO:0008168">
    <property type="term" value="F:methyltransferase activity"/>
    <property type="evidence" value="ECO:0007669"/>
    <property type="project" value="UniProtKB-KW"/>
</dbReference>
<dbReference type="Gene3D" id="2.102.10.10">
    <property type="entry name" value="Rieske [2Fe-2S] iron-sulphur domain"/>
    <property type="match status" value="1"/>
</dbReference>
<organism evidence="7 8">
    <name type="scientific">Caballeronia sordidicola</name>
    <name type="common">Burkholderia sordidicola</name>
    <dbReference type="NCBI Taxonomy" id="196367"/>
    <lineage>
        <taxon>Bacteria</taxon>
        <taxon>Pseudomonadati</taxon>
        <taxon>Pseudomonadota</taxon>
        <taxon>Betaproteobacteria</taxon>
        <taxon>Burkholderiales</taxon>
        <taxon>Burkholderiaceae</taxon>
        <taxon>Caballeronia</taxon>
    </lineage>
</organism>
<keyword evidence="5" id="KW-0411">Iron-sulfur</keyword>
<proteinExistence type="predicted"/>
<dbReference type="InterPro" id="IPR036922">
    <property type="entry name" value="Rieske_2Fe-2S_sf"/>
</dbReference>
<dbReference type="GO" id="GO:0016491">
    <property type="term" value="F:oxidoreductase activity"/>
    <property type="evidence" value="ECO:0007669"/>
    <property type="project" value="UniProtKB-KW"/>
</dbReference>
<dbReference type="GO" id="GO:0032259">
    <property type="term" value="P:methylation"/>
    <property type="evidence" value="ECO:0007669"/>
    <property type="project" value="UniProtKB-KW"/>
</dbReference>
<dbReference type="InterPro" id="IPR044043">
    <property type="entry name" value="VanA_C_cat"/>
</dbReference>
<dbReference type="PANTHER" id="PTHR21266:SF60">
    <property type="entry name" value="3-KETOSTEROID-9-ALPHA-MONOOXYGENASE, OXYGENASE COMPONENT"/>
    <property type="match status" value="1"/>
</dbReference>
<comment type="caution">
    <text evidence="7">The sequence shown here is derived from an EMBL/GenBank/DDBJ whole genome shotgun (WGS) entry which is preliminary data.</text>
</comment>
<dbReference type="SUPFAM" id="SSF50022">
    <property type="entry name" value="ISP domain"/>
    <property type="match status" value="1"/>
</dbReference>
<name>A0A226X742_CABSO</name>
<dbReference type="Proteomes" id="UP000214720">
    <property type="component" value="Unassembled WGS sequence"/>
</dbReference>
<evidence type="ECO:0000256" key="2">
    <source>
        <dbReference type="ARBA" id="ARBA00022723"/>
    </source>
</evidence>
<evidence type="ECO:0000256" key="5">
    <source>
        <dbReference type="ARBA" id="ARBA00023014"/>
    </source>
</evidence>
<gene>
    <name evidence="7" type="ORF">BSU04_07650</name>
</gene>
<evidence type="ECO:0000313" key="8">
    <source>
        <dbReference type="Proteomes" id="UP000214720"/>
    </source>
</evidence>
<dbReference type="RefSeq" id="WP_089159964.1">
    <property type="nucleotide sequence ID" value="NZ_MTHB01000045.1"/>
</dbReference>
<accession>A0A226X742</accession>
<keyword evidence="1" id="KW-0001">2Fe-2S</keyword>
<dbReference type="CDD" id="cd08878">
    <property type="entry name" value="RHO_alpha_C_DMO-like"/>
    <property type="match status" value="1"/>
</dbReference>
<dbReference type="EMBL" id="MTHB01000045">
    <property type="protein sequence ID" value="OXC79276.1"/>
    <property type="molecule type" value="Genomic_DNA"/>
</dbReference>
<keyword evidence="7" id="KW-0808">Transferase</keyword>
<evidence type="ECO:0000256" key="3">
    <source>
        <dbReference type="ARBA" id="ARBA00023002"/>
    </source>
</evidence>
<dbReference type="Gene3D" id="3.90.380.10">
    <property type="entry name" value="Naphthalene 1,2-dioxygenase Alpha Subunit, Chain A, domain 1"/>
    <property type="match status" value="1"/>
</dbReference>
<dbReference type="AlphaFoldDB" id="A0A226X742"/>
<feature type="domain" description="Rieske" evidence="6">
    <location>
        <begin position="7"/>
        <end position="108"/>
    </location>
</feature>
<dbReference type="PANTHER" id="PTHR21266">
    <property type="entry name" value="IRON-SULFUR DOMAIN CONTAINING PROTEIN"/>
    <property type="match status" value="1"/>
</dbReference>
<keyword evidence="2" id="KW-0479">Metal-binding</keyword>
<evidence type="ECO:0000256" key="4">
    <source>
        <dbReference type="ARBA" id="ARBA00023004"/>
    </source>
</evidence>
<dbReference type="Pfam" id="PF00355">
    <property type="entry name" value="Rieske"/>
    <property type="match status" value="1"/>
</dbReference>
<dbReference type="InterPro" id="IPR017941">
    <property type="entry name" value="Rieske_2Fe-2S"/>
</dbReference>
<dbReference type="InterPro" id="IPR050584">
    <property type="entry name" value="Cholesterol_7-desaturase"/>
</dbReference>
<keyword evidence="7" id="KW-0489">Methyltransferase</keyword>
<protein>
    <submittedName>
        <fullName evidence="7">Vanillate O-demethylase oxygenase subunit</fullName>
    </submittedName>
</protein>
<dbReference type="OrthoDB" id="9790995at2"/>